<dbReference type="InterPro" id="IPR012337">
    <property type="entry name" value="RNaseH-like_sf"/>
</dbReference>
<evidence type="ECO:0000259" key="2">
    <source>
        <dbReference type="PROSITE" id="PS50994"/>
    </source>
</evidence>
<evidence type="ECO:0000313" key="3">
    <source>
        <dbReference type="EMBL" id="KII65303.1"/>
    </source>
</evidence>
<comment type="caution">
    <text evidence="3">The sequence shown here is derived from an EMBL/GenBank/DDBJ whole genome shotgun (WGS) entry which is preliminary data.</text>
</comment>
<sequence length="318" mass="36694">MFVAQVKQTFSSRTQNPAESIREFGIMLARQHHKGFETTSQEHLVCRFISGLQYMPCDKKFRKKVKTELELLNDEMRKGTDLWCKSCVVCGQRNNQNQYTRQKMMENIHLGYTRIFFKIRSLDALKCITAENVAKKFIDGFSLKFGIPTKSLGVLKTHPTPHHPQSDGMVERFNRTLKNSLSKLVQNDNEWAMFLQAISELATVFVFVSVDHEGGKNKSSRLWRGPYTIIDIKTPLVKSTTTINPIGLMVTDAKSRSKIHTTRKHLKENLLLKTFRYIDLNSIDHTDGSNNQPHDIRKPPRYCQGDDTEFPWRGRSVT</sequence>
<dbReference type="InterPro" id="IPR001584">
    <property type="entry name" value="Integrase_cat-core"/>
</dbReference>
<dbReference type="AlphaFoldDB" id="A0A0C2J883"/>
<dbReference type="Proteomes" id="UP000031668">
    <property type="component" value="Unassembled WGS sequence"/>
</dbReference>
<dbReference type="SUPFAM" id="SSF53098">
    <property type="entry name" value="Ribonuclease H-like"/>
    <property type="match status" value="1"/>
</dbReference>
<reference evidence="3 4" key="1">
    <citation type="journal article" date="2014" name="Genome Biol. Evol.">
        <title>The genome of the myxosporean Thelohanellus kitauei shows adaptations to nutrient acquisition within its fish host.</title>
        <authorList>
            <person name="Yang Y."/>
            <person name="Xiong J."/>
            <person name="Zhou Z."/>
            <person name="Huo F."/>
            <person name="Miao W."/>
            <person name="Ran C."/>
            <person name="Liu Y."/>
            <person name="Zhang J."/>
            <person name="Feng J."/>
            <person name="Wang M."/>
            <person name="Wang M."/>
            <person name="Wang L."/>
            <person name="Yao B."/>
        </authorList>
    </citation>
    <scope>NUCLEOTIDE SEQUENCE [LARGE SCALE GENOMIC DNA]</scope>
    <source>
        <strain evidence="3">Wuqing</strain>
    </source>
</reference>
<protein>
    <recommendedName>
        <fullName evidence="2">Integrase catalytic domain-containing protein</fullName>
    </recommendedName>
</protein>
<dbReference type="GO" id="GO:0003676">
    <property type="term" value="F:nucleic acid binding"/>
    <property type="evidence" value="ECO:0007669"/>
    <property type="project" value="InterPro"/>
</dbReference>
<dbReference type="EMBL" id="JWZT01003910">
    <property type="protein sequence ID" value="KII65303.1"/>
    <property type="molecule type" value="Genomic_DNA"/>
</dbReference>
<gene>
    <name evidence="3" type="ORF">RF11_02723</name>
</gene>
<dbReference type="PROSITE" id="PS50994">
    <property type="entry name" value="INTEGRASE"/>
    <property type="match status" value="1"/>
</dbReference>
<keyword evidence="4" id="KW-1185">Reference proteome</keyword>
<feature type="region of interest" description="Disordered" evidence="1">
    <location>
        <begin position="286"/>
        <end position="318"/>
    </location>
</feature>
<name>A0A0C2J883_THEKT</name>
<proteinExistence type="predicted"/>
<dbReference type="GO" id="GO:0015074">
    <property type="term" value="P:DNA integration"/>
    <property type="evidence" value="ECO:0007669"/>
    <property type="project" value="InterPro"/>
</dbReference>
<evidence type="ECO:0000256" key="1">
    <source>
        <dbReference type="SAM" id="MobiDB-lite"/>
    </source>
</evidence>
<accession>A0A0C2J883</accession>
<feature type="domain" description="Integrase catalytic" evidence="2">
    <location>
        <begin position="52"/>
        <end position="234"/>
    </location>
</feature>
<dbReference type="Gene3D" id="3.30.420.10">
    <property type="entry name" value="Ribonuclease H-like superfamily/Ribonuclease H"/>
    <property type="match status" value="1"/>
</dbReference>
<evidence type="ECO:0000313" key="4">
    <source>
        <dbReference type="Proteomes" id="UP000031668"/>
    </source>
</evidence>
<dbReference type="InterPro" id="IPR036397">
    <property type="entry name" value="RNaseH_sf"/>
</dbReference>
<organism evidence="3 4">
    <name type="scientific">Thelohanellus kitauei</name>
    <name type="common">Myxosporean</name>
    <dbReference type="NCBI Taxonomy" id="669202"/>
    <lineage>
        <taxon>Eukaryota</taxon>
        <taxon>Metazoa</taxon>
        <taxon>Cnidaria</taxon>
        <taxon>Myxozoa</taxon>
        <taxon>Myxosporea</taxon>
        <taxon>Bivalvulida</taxon>
        <taxon>Platysporina</taxon>
        <taxon>Myxobolidae</taxon>
        <taxon>Thelohanellus</taxon>
    </lineage>
</organism>